<dbReference type="OrthoDB" id="9804790at2"/>
<dbReference type="Gene3D" id="3.20.20.100">
    <property type="entry name" value="NADP-dependent oxidoreductase domain"/>
    <property type="match status" value="1"/>
</dbReference>
<dbReference type="PANTHER" id="PTHR43312:SF1">
    <property type="entry name" value="NADP-DEPENDENT OXIDOREDUCTASE DOMAIN-CONTAINING PROTEIN"/>
    <property type="match status" value="1"/>
</dbReference>
<dbReference type="Pfam" id="PF00037">
    <property type="entry name" value="Fer4"/>
    <property type="match status" value="1"/>
</dbReference>
<evidence type="ECO:0000256" key="1">
    <source>
        <dbReference type="ARBA" id="ARBA00022723"/>
    </source>
</evidence>
<keyword evidence="3" id="KW-0411">Iron-sulfur</keyword>
<organism evidence="5 6">
    <name type="scientific">Geosporobacter subterraneus DSM 17957</name>
    <dbReference type="NCBI Taxonomy" id="1121919"/>
    <lineage>
        <taxon>Bacteria</taxon>
        <taxon>Bacillati</taxon>
        <taxon>Bacillota</taxon>
        <taxon>Clostridia</taxon>
        <taxon>Peptostreptococcales</taxon>
        <taxon>Thermotaleaceae</taxon>
        <taxon>Geosporobacter</taxon>
    </lineage>
</organism>
<dbReference type="RefSeq" id="WP_110939399.1">
    <property type="nucleotide sequence ID" value="NZ_FQZV01000003.1"/>
</dbReference>
<dbReference type="CDD" id="cd19100">
    <property type="entry name" value="AKR_unchar"/>
    <property type="match status" value="1"/>
</dbReference>
<dbReference type="PROSITE" id="PS51379">
    <property type="entry name" value="4FE4S_FER_2"/>
    <property type="match status" value="1"/>
</dbReference>
<dbReference type="SUPFAM" id="SSF54862">
    <property type="entry name" value="4Fe-4S ferredoxins"/>
    <property type="match status" value="1"/>
</dbReference>
<dbReference type="STRING" id="1121919.SAMN02745975_00082"/>
<dbReference type="PRINTS" id="PR00069">
    <property type="entry name" value="ALDKETRDTASE"/>
</dbReference>
<dbReference type="Pfam" id="PF00248">
    <property type="entry name" value="Aldo_ket_red"/>
    <property type="match status" value="1"/>
</dbReference>
<dbReference type="Gene3D" id="3.30.70.20">
    <property type="match status" value="1"/>
</dbReference>
<evidence type="ECO:0000259" key="4">
    <source>
        <dbReference type="PROSITE" id="PS51379"/>
    </source>
</evidence>
<dbReference type="InterPro" id="IPR036812">
    <property type="entry name" value="NAD(P)_OxRdtase_dom_sf"/>
</dbReference>
<dbReference type="AlphaFoldDB" id="A0A1M6BWK9"/>
<keyword evidence="1" id="KW-0479">Metal-binding</keyword>
<dbReference type="InterPro" id="IPR053135">
    <property type="entry name" value="AKR2_Oxidoreductase"/>
</dbReference>
<dbReference type="InterPro" id="IPR017896">
    <property type="entry name" value="4Fe4S_Fe-S-bd"/>
</dbReference>
<dbReference type="InterPro" id="IPR020471">
    <property type="entry name" value="AKR"/>
</dbReference>
<reference evidence="6" key="1">
    <citation type="submission" date="2016-11" db="EMBL/GenBank/DDBJ databases">
        <authorList>
            <person name="Varghese N."/>
            <person name="Submissions S."/>
        </authorList>
    </citation>
    <scope>NUCLEOTIDE SEQUENCE [LARGE SCALE GENOMIC DNA]</scope>
    <source>
        <strain evidence="6">DSM 17957</strain>
    </source>
</reference>
<keyword evidence="6" id="KW-1185">Reference proteome</keyword>
<name>A0A1M6BWK9_9FIRM</name>
<dbReference type="InterPro" id="IPR023210">
    <property type="entry name" value="NADP_OxRdtase_dom"/>
</dbReference>
<dbReference type="GO" id="GO:0046872">
    <property type="term" value="F:metal ion binding"/>
    <property type="evidence" value="ECO:0007669"/>
    <property type="project" value="UniProtKB-KW"/>
</dbReference>
<dbReference type="GO" id="GO:0016491">
    <property type="term" value="F:oxidoreductase activity"/>
    <property type="evidence" value="ECO:0007669"/>
    <property type="project" value="InterPro"/>
</dbReference>
<dbReference type="Proteomes" id="UP000184536">
    <property type="component" value="Unassembled WGS sequence"/>
</dbReference>
<dbReference type="SUPFAM" id="SSF51430">
    <property type="entry name" value="NAD(P)-linked oxidoreductase"/>
    <property type="match status" value="1"/>
</dbReference>
<accession>A0A1M6BWK9</accession>
<dbReference type="EMBL" id="FQZV01000003">
    <property type="protein sequence ID" value="SHI53051.1"/>
    <property type="molecule type" value="Genomic_DNA"/>
</dbReference>
<protein>
    <submittedName>
        <fullName evidence="5">Predicted oxidoreductase</fullName>
    </submittedName>
</protein>
<sequence length="319" mass="35233">MSSLEYRTLGRSGIQVSRLCFGALTIGPLQANMTVEAGAAIIQEAFSLGVNFIDTAELYQTYPHIRRAIKAMDRQKLVIATKSYAYDKGTAEASLNMARKELDLDQIDIFLLHEQENEHTIRGHMEALEYFKSMKEAGILKAVGISTHHIAAVRAAAEIDEIDIIHPIINMTGLGIQDGSIKEMIEALETAHQRGKGIYGMKPLGGGNLIHDADQCFQFVLNLPFLDAVAVGMQTIEEVQANVMRFKGISIPKALQDKINTMPRRLHIDKWCETCGACIPKCSQKSLAIKNNILTVDPKTCVLCGYCSSYCPNFCIKIV</sequence>
<evidence type="ECO:0000256" key="3">
    <source>
        <dbReference type="ARBA" id="ARBA00023014"/>
    </source>
</evidence>
<dbReference type="PROSITE" id="PS00198">
    <property type="entry name" value="4FE4S_FER_1"/>
    <property type="match status" value="1"/>
</dbReference>
<dbReference type="GO" id="GO:0051536">
    <property type="term" value="F:iron-sulfur cluster binding"/>
    <property type="evidence" value="ECO:0007669"/>
    <property type="project" value="UniProtKB-KW"/>
</dbReference>
<gene>
    <name evidence="5" type="ORF">SAMN02745975_00082</name>
</gene>
<dbReference type="PANTHER" id="PTHR43312">
    <property type="entry name" value="D-THREO-ALDOSE 1-DEHYDROGENASE"/>
    <property type="match status" value="1"/>
</dbReference>
<proteinExistence type="predicted"/>
<keyword evidence="2" id="KW-0408">Iron</keyword>
<feature type="domain" description="4Fe-4S ferredoxin-type" evidence="4">
    <location>
        <begin position="292"/>
        <end position="319"/>
    </location>
</feature>
<evidence type="ECO:0000256" key="2">
    <source>
        <dbReference type="ARBA" id="ARBA00023004"/>
    </source>
</evidence>
<dbReference type="InterPro" id="IPR017900">
    <property type="entry name" value="4Fe4S_Fe_S_CS"/>
</dbReference>
<evidence type="ECO:0000313" key="5">
    <source>
        <dbReference type="EMBL" id="SHI53051.1"/>
    </source>
</evidence>
<evidence type="ECO:0000313" key="6">
    <source>
        <dbReference type="Proteomes" id="UP000184536"/>
    </source>
</evidence>